<reference evidence="6" key="1">
    <citation type="submission" date="2024-05" db="EMBL/GenBank/DDBJ databases">
        <title>Whole genome shotgun sequence of Streptomyces hygroscopicus NBRC 113678.</title>
        <authorList>
            <person name="Komaki H."/>
            <person name="Tamura T."/>
        </authorList>
    </citation>
    <scope>NUCLEOTIDE SEQUENCE</scope>
    <source>
        <strain evidence="6">N11-34</strain>
    </source>
</reference>
<dbReference type="SMART" id="SM00346">
    <property type="entry name" value="HTH_ICLR"/>
    <property type="match status" value="1"/>
</dbReference>
<evidence type="ECO:0000256" key="2">
    <source>
        <dbReference type="ARBA" id="ARBA00023125"/>
    </source>
</evidence>
<feature type="domain" description="IclR-ED" evidence="5">
    <location>
        <begin position="103"/>
        <end position="285"/>
    </location>
</feature>
<dbReference type="Proteomes" id="UP001054854">
    <property type="component" value="Unassembled WGS sequence"/>
</dbReference>
<dbReference type="Gene3D" id="3.30.450.40">
    <property type="match status" value="1"/>
</dbReference>
<dbReference type="InterPro" id="IPR050707">
    <property type="entry name" value="HTH_MetabolicPath_Reg"/>
</dbReference>
<proteinExistence type="predicted"/>
<keyword evidence="1" id="KW-0805">Transcription regulation</keyword>
<dbReference type="Gene3D" id="1.10.10.10">
    <property type="entry name" value="Winged helix-like DNA-binding domain superfamily/Winged helix DNA-binding domain"/>
    <property type="match status" value="1"/>
</dbReference>
<dbReference type="InterPro" id="IPR029016">
    <property type="entry name" value="GAF-like_dom_sf"/>
</dbReference>
<evidence type="ECO:0000259" key="4">
    <source>
        <dbReference type="PROSITE" id="PS51077"/>
    </source>
</evidence>
<dbReference type="SUPFAM" id="SSF55781">
    <property type="entry name" value="GAF domain-like"/>
    <property type="match status" value="1"/>
</dbReference>
<evidence type="ECO:0000256" key="3">
    <source>
        <dbReference type="ARBA" id="ARBA00023163"/>
    </source>
</evidence>
<dbReference type="InterPro" id="IPR014757">
    <property type="entry name" value="Tscrpt_reg_IclR_C"/>
</dbReference>
<dbReference type="PROSITE" id="PS51078">
    <property type="entry name" value="ICLR_ED"/>
    <property type="match status" value="1"/>
</dbReference>
<evidence type="ECO:0000313" key="7">
    <source>
        <dbReference type="Proteomes" id="UP001054854"/>
    </source>
</evidence>
<name>A0ABQ3U3V6_STRHY</name>
<gene>
    <name evidence="6" type="ORF">TPA0910_47350</name>
</gene>
<dbReference type="EMBL" id="BNEK01000005">
    <property type="protein sequence ID" value="GHJ30302.1"/>
    <property type="molecule type" value="Genomic_DNA"/>
</dbReference>
<dbReference type="PROSITE" id="PS51077">
    <property type="entry name" value="HTH_ICLR"/>
    <property type="match status" value="1"/>
</dbReference>
<keyword evidence="3" id="KW-0804">Transcription</keyword>
<dbReference type="Pfam" id="PF09339">
    <property type="entry name" value="HTH_IclR"/>
    <property type="match status" value="1"/>
</dbReference>
<evidence type="ECO:0000259" key="5">
    <source>
        <dbReference type="PROSITE" id="PS51078"/>
    </source>
</evidence>
<keyword evidence="7" id="KW-1185">Reference proteome</keyword>
<protein>
    <submittedName>
        <fullName evidence="6">IclR family transcriptional regulator</fullName>
    </submittedName>
</protein>
<dbReference type="PANTHER" id="PTHR30136">
    <property type="entry name" value="HELIX-TURN-HELIX TRANSCRIPTIONAL REGULATOR, ICLR FAMILY"/>
    <property type="match status" value="1"/>
</dbReference>
<accession>A0ABQ3U3V6</accession>
<dbReference type="InterPro" id="IPR005471">
    <property type="entry name" value="Tscrpt_reg_IclR_N"/>
</dbReference>
<sequence>MGQHAQLFAPSTRSEIPERAHVVVLSQQRYAPQVTSPPDTSTVARVAAVLQTLAAAEGELPVSAIAQQVGRERSQISRMLKALAATGLVEQNPDTLGYRLGWQLHALAAKAGDQRLVRTAQPILRALVAETHETALLSVPQANRSFTILRERSTHSLQAGGWVGRTSPLHVTASGRALLLDSTSEEIRDLITGDLGASGYGPNALTSLPTVLARIAQERERGCTVADEELEAGLVSVGAPVRDAAGHIVASLNISGPTSRMLRCIDSYSTAVKAAARRLTTAQARTHRP</sequence>
<dbReference type="InterPro" id="IPR036390">
    <property type="entry name" value="WH_DNA-bd_sf"/>
</dbReference>
<organism evidence="6 7">
    <name type="scientific">Streptomyces hygroscopicus</name>
    <dbReference type="NCBI Taxonomy" id="1912"/>
    <lineage>
        <taxon>Bacteria</taxon>
        <taxon>Bacillati</taxon>
        <taxon>Actinomycetota</taxon>
        <taxon>Actinomycetes</taxon>
        <taxon>Kitasatosporales</taxon>
        <taxon>Streptomycetaceae</taxon>
        <taxon>Streptomyces</taxon>
        <taxon>Streptomyces violaceusniger group</taxon>
    </lineage>
</organism>
<feature type="domain" description="HTH iclR-type" evidence="4">
    <location>
        <begin position="40"/>
        <end position="102"/>
    </location>
</feature>
<dbReference type="PANTHER" id="PTHR30136:SF24">
    <property type="entry name" value="HTH-TYPE TRANSCRIPTIONAL REPRESSOR ALLR"/>
    <property type="match status" value="1"/>
</dbReference>
<comment type="caution">
    <text evidence="6">The sequence shown here is derived from an EMBL/GenBank/DDBJ whole genome shotgun (WGS) entry which is preliminary data.</text>
</comment>
<dbReference type="Pfam" id="PF01614">
    <property type="entry name" value="IclR_C"/>
    <property type="match status" value="1"/>
</dbReference>
<evidence type="ECO:0000313" key="6">
    <source>
        <dbReference type="EMBL" id="GHJ30302.1"/>
    </source>
</evidence>
<evidence type="ECO:0000256" key="1">
    <source>
        <dbReference type="ARBA" id="ARBA00023015"/>
    </source>
</evidence>
<dbReference type="InterPro" id="IPR036388">
    <property type="entry name" value="WH-like_DNA-bd_sf"/>
</dbReference>
<keyword evidence="2" id="KW-0238">DNA-binding</keyword>
<dbReference type="SUPFAM" id="SSF46785">
    <property type="entry name" value="Winged helix' DNA-binding domain"/>
    <property type="match status" value="1"/>
</dbReference>